<reference evidence="1" key="1">
    <citation type="submission" date="2023-01" db="EMBL/GenBank/DDBJ databases">
        <title>Genome assembly of the deep-sea coral Lophelia pertusa.</title>
        <authorList>
            <person name="Herrera S."/>
            <person name="Cordes E."/>
        </authorList>
    </citation>
    <scope>NUCLEOTIDE SEQUENCE</scope>
    <source>
        <strain evidence="1">USNM1676648</strain>
        <tissue evidence="1">Polyp</tissue>
    </source>
</reference>
<dbReference type="AlphaFoldDB" id="A0A9W9ZTG2"/>
<comment type="caution">
    <text evidence="1">The sequence shown here is derived from an EMBL/GenBank/DDBJ whole genome shotgun (WGS) entry which is preliminary data.</text>
</comment>
<accession>A0A9W9ZTG2</accession>
<dbReference type="EMBL" id="MU825873">
    <property type="protein sequence ID" value="KAJ7387571.1"/>
    <property type="molecule type" value="Genomic_DNA"/>
</dbReference>
<name>A0A9W9ZTG2_9CNID</name>
<proteinExistence type="predicted"/>
<gene>
    <name evidence="1" type="ORF">OS493_000905</name>
</gene>
<protein>
    <submittedName>
        <fullName evidence="1">Uncharacterized protein</fullName>
    </submittedName>
</protein>
<evidence type="ECO:0000313" key="2">
    <source>
        <dbReference type="Proteomes" id="UP001163046"/>
    </source>
</evidence>
<organism evidence="1 2">
    <name type="scientific">Desmophyllum pertusum</name>
    <dbReference type="NCBI Taxonomy" id="174260"/>
    <lineage>
        <taxon>Eukaryota</taxon>
        <taxon>Metazoa</taxon>
        <taxon>Cnidaria</taxon>
        <taxon>Anthozoa</taxon>
        <taxon>Hexacorallia</taxon>
        <taxon>Scleractinia</taxon>
        <taxon>Caryophylliina</taxon>
        <taxon>Caryophylliidae</taxon>
        <taxon>Desmophyllum</taxon>
    </lineage>
</organism>
<keyword evidence="2" id="KW-1185">Reference proteome</keyword>
<dbReference type="Proteomes" id="UP001163046">
    <property type="component" value="Unassembled WGS sequence"/>
</dbReference>
<sequence length="101" mass="11431">MLIGHWTSNNIIDAESCNLLGKNASNVFSCKGSFERGNDLPVKHISLLMDCFSFERPVGPGPYKVKWCWNYRGPRDEQKCCLPPRRGSINGHCASYLIKKK</sequence>
<evidence type="ECO:0000313" key="1">
    <source>
        <dbReference type="EMBL" id="KAJ7387571.1"/>
    </source>
</evidence>